<dbReference type="EMBL" id="KZ679675">
    <property type="protein sequence ID" value="PTB60526.1"/>
    <property type="molecule type" value="Genomic_DNA"/>
</dbReference>
<evidence type="ECO:0000313" key="1">
    <source>
        <dbReference type="EMBL" id="PTB60526.1"/>
    </source>
</evidence>
<dbReference type="RefSeq" id="XP_024780203.1">
    <property type="nucleotide sequence ID" value="XM_024913167.1"/>
</dbReference>
<dbReference type="GeneID" id="36621728"/>
<accession>A0A2T4ATY9</accession>
<organism evidence="1 2">
    <name type="scientific">Trichoderma harzianum CBS 226.95</name>
    <dbReference type="NCBI Taxonomy" id="983964"/>
    <lineage>
        <taxon>Eukaryota</taxon>
        <taxon>Fungi</taxon>
        <taxon>Dikarya</taxon>
        <taxon>Ascomycota</taxon>
        <taxon>Pezizomycotina</taxon>
        <taxon>Sordariomycetes</taxon>
        <taxon>Hypocreomycetidae</taxon>
        <taxon>Hypocreales</taxon>
        <taxon>Hypocreaceae</taxon>
        <taxon>Trichoderma</taxon>
    </lineage>
</organism>
<name>A0A2T4ATY9_TRIHA</name>
<sequence length="81" mass="9139">MTIKLRNLTPISLGMSLWRSFRSLSSSMLVTVGFAHYNLDDMSIDERSGEDVYCIPKRCKELAQEENCHFCNSGAAIDFST</sequence>
<proteinExistence type="predicted"/>
<dbReference type="AlphaFoldDB" id="A0A2T4ATY9"/>
<dbReference type="Proteomes" id="UP000241690">
    <property type="component" value="Unassembled WGS sequence"/>
</dbReference>
<reference evidence="1 2" key="1">
    <citation type="submission" date="2016-07" db="EMBL/GenBank/DDBJ databases">
        <title>Multiple horizontal gene transfer events from other fungi enriched the ability of initially mycotrophic Trichoderma (Ascomycota) to feed on dead plant biomass.</title>
        <authorList>
            <consortium name="DOE Joint Genome Institute"/>
            <person name="Aerts A."/>
            <person name="Atanasova L."/>
            <person name="Chenthamara K."/>
            <person name="Zhang J."/>
            <person name="Grujic M."/>
            <person name="Henrissat B."/>
            <person name="Kuo A."/>
            <person name="Salamov A."/>
            <person name="Lipzen A."/>
            <person name="Labutti K."/>
            <person name="Barry K."/>
            <person name="Miao Y."/>
            <person name="Rahimi M.J."/>
            <person name="Shen Q."/>
            <person name="Grigoriev I.V."/>
            <person name="Kubicek C.P."/>
            <person name="Druzhinina I.S."/>
        </authorList>
    </citation>
    <scope>NUCLEOTIDE SEQUENCE [LARGE SCALE GENOMIC DNA]</scope>
    <source>
        <strain evidence="1 2">CBS 226.95</strain>
    </source>
</reference>
<keyword evidence="2" id="KW-1185">Reference proteome</keyword>
<protein>
    <submittedName>
        <fullName evidence="1">Uncharacterized protein</fullName>
    </submittedName>
</protein>
<gene>
    <name evidence="1" type="ORF">M431DRAFT_184920</name>
</gene>
<evidence type="ECO:0000313" key="2">
    <source>
        <dbReference type="Proteomes" id="UP000241690"/>
    </source>
</evidence>